<organism evidence="3 4">
    <name type="scientific">Paenibacillus ferrarius</name>
    <dbReference type="NCBI Taxonomy" id="1469647"/>
    <lineage>
        <taxon>Bacteria</taxon>
        <taxon>Bacillati</taxon>
        <taxon>Bacillota</taxon>
        <taxon>Bacilli</taxon>
        <taxon>Bacillales</taxon>
        <taxon>Paenibacillaceae</taxon>
        <taxon>Paenibacillus</taxon>
    </lineage>
</organism>
<dbReference type="Pfam" id="PF07833">
    <property type="entry name" value="Cu_amine_oxidN1"/>
    <property type="match status" value="1"/>
</dbReference>
<dbReference type="Gene3D" id="3.30.457.10">
    <property type="entry name" value="Copper amine oxidase-like, N-terminal domain"/>
    <property type="match status" value="1"/>
</dbReference>
<proteinExistence type="predicted"/>
<gene>
    <name evidence="3" type="ORF">BC351_28620</name>
</gene>
<evidence type="ECO:0000259" key="2">
    <source>
        <dbReference type="Pfam" id="PF07833"/>
    </source>
</evidence>
<accession>A0A1V4HJ11</accession>
<dbReference type="SUPFAM" id="SSF55383">
    <property type="entry name" value="Copper amine oxidase, domain N"/>
    <property type="match status" value="1"/>
</dbReference>
<evidence type="ECO:0000313" key="4">
    <source>
        <dbReference type="Proteomes" id="UP000190626"/>
    </source>
</evidence>
<dbReference type="EMBL" id="MBTG01000017">
    <property type="protein sequence ID" value="OPH56138.1"/>
    <property type="molecule type" value="Genomic_DNA"/>
</dbReference>
<name>A0A1V4HJ11_9BACL</name>
<dbReference type="Proteomes" id="UP000190626">
    <property type="component" value="Unassembled WGS sequence"/>
</dbReference>
<comment type="caution">
    <text evidence="3">The sequence shown here is derived from an EMBL/GenBank/DDBJ whole genome shotgun (WGS) entry which is preliminary data.</text>
</comment>
<feature type="signal peptide" evidence="1">
    <location>
        <begin position="1"/>
        <end position="25"/>
    </location>
</feature>
<keyword evidence="4" id="KW-1185">Reference proteome</keyword>
<dbReference type="RefSeq" id="WP_079414364.1">
    <property type="nucleotide sequence ID" value="NZ_MBTG01000017.1"/>
</dbReference>
<feature type="chain" id="PRO_5013183549" description="Copper amine oxidase-like N-terminal domain-containing protein" evidence="1">
    <location>
        <begin position="26"/>
        <end position="138"/>
    </location>
</feature>
<keyword evidence="1" id="KW-0732">Signal</keyword>
<sequence>MKTWKKIITVTVAACTLALPTLASAEEKMMSKFDYSGVQSITKDGTQLVPLRQIAESLGFKVTWNGESRSVTLMKSTMMMEDKSKDMGTGFMIRIDSTTIKAGDMDNMLMTAPMIVNDMTYVPKEFVDTYLLKEMMMK</sequence>
<dbReference type="STRING" id="1469647.BC351_28620"/>
<dbReference type="AlphaFoldDB" id="A0A1V4HJ11"/>
<protein>
    <recommendedName>
        <fullName evidence="2">Copper amine oxidase-like N-terminal domain-containing protein</fullName>
    </recommendedName>
</protein>
<reference evidence="4" key="1">
    <citation type="submission" date="2016-07" db="EMBL/GenBank/DDBJ databases">
        <authorList>
            <person name="Florea S."/>
            <person name="Webb J.S."/>
            <person name="Jaromczyk J."/>
            <person name="Schardl C.L."/>
        </authorList>
    </citation>
    <scope>NUCLEOTIDE SEQUENCE [LARGE SCALE GENOMIC DNA]</scope>
    <source>
        <strain evidence="4">CY1</strain>
    </source>
</reference>
<evidence type="ECO:0000256" key="1">
    <source>
        <dbReference type="SAM" id="SignalP"/>
    </source>
</evidence>
<feature type="domain" description="Copper amine oxidase-like N-terminal" evidence="2">
    <location>
        <begin position="37"/>
        <end position="131"/>
    </location>
</feature>
<evidence type="ECO:0000313" key="3">
    <source>
        <dbReference type="EMBL" id="OPH56138.1"/>
    </source>
</evidence>
<dbReference type="InterPro" id="IPR012854">
    <property type="entry name" value="Cu_amine_oxidase-like_N"/>
</dbReference>
<dbReference type="OrthoDB" id="2627147at2"/>
<dbReference type="InterPro" id="IPR036582">
    <property type="entry name" value="Mao_N_sf"/>
</dbReference>